<gene>
    <name evidence="1" type="ORF">XENOCAPTIV_010595</name>
</gene>
<organism evidence="1 2">
    <name type="scientific">Xenoophorus captivus</name>
    <dbReference type="NCBI Taxonomy" id="1517983"/>
    <lineage>
        <taxon>Eukaryota</taxon>
        <taxon>Metazoa</taxon>
        <taxon>Chordata</taxon>
        <taxon>Craniata</taxon>
        <taxon>Vertebrata</taxon>
        <taxon>Euteleostomi</taxon>
        <taxon>Actinopterygii</taxon>
        <taxon>Neopterygii</taxon>
        <taxon>Teleostei</taxon>
        <taxon>Neoteleostei</taxon>
        <taxon>Acanthomorphata</taxon>
        <taxon>Ovalentaria</taxon>
        <taxon>Atherinomorphae</taxon>
        <taxon>Cyprinodontiformes</taxon>
        <taxon>Goodeidae</taxon>
        <taxon>Xenoophorus</taxon>
    </lineage>
</organism>
<proteinExistence type="predicted"/>
<protein>
    <submittedName>
        <fullName evidence="1">Uncharacterized protein</fullName>
    </submittedName>
</protein>
<name>A0ABV0S1L6_9TELE</name>
<dbReference type="EMBL" id="JAHRIN010067242">
    <property type="protein sequence ID" value="MEQ2214139.1"/>
    <property type="molecule type" value="Genomic_DNA"/>
</dbReference>
<evidence type="ECO:0000313" key="2">
    <source>
        <dbReference type="Proteomes" id="UP001434883"/>
    </source>
</evidence>
<accession>A0ABV0S1L6</accession>
<sequence>MAACLHRSESSLFTDSRATQTPEWPSSIMLVACVCVFCVGFDLHRCQPCGVCRALLEPWTHEAGGRSRSPHRADVLCQCALPHCQGHL</sequence>
<reference evidence="1 2" key="1">
    <citation type="submission" date="2021-06" db="EMBL/GenBank/DDBJ databases">
        <authorList>
            <person name="Palmer J.M."/>
        </authorList>
    </citation>
    <scope>NUCLEOTIDE SEQUENCE [LARGE SCALE GENOMIC DNA]</scope>
    <source>
        <strain evidence="1 2">XC_2019</strain>
        <tissue evidence="1">Muscle</tissue>
    </source>
</reference>
<comment type="caution">
    <text evidence="1">The sequence shown here is derived from an EMBL/GenBank/DDBJ whole genome shotgun (WGS) entry which is preliminary data.</text>
</comment>
<dbReference type="Proteomes" id="UP001434883">
    <property type="component" value="Unassembled WGS sequence"/>
</dbReference>
<evidence type="ECO:0000313" key="1">
    <source>
        <dbReference type="EMBL" id="MEQ2214139.1"/>
    </source>
</evidence>
<keyword evidence="2" id="KW-1185">Reference proteome</keyword>